<reference evidence="2 3" key="1">
    <citation type="journal article" date="2011" name="Stand. Genomic Sci.">
        <title>Complete genome sequence of Haliscomenobacter hydrossis type strain (O).</title>
        <authorList>
            <consortium name="US DOE Joint Genome Institute (JGI-PGF)"/>
            <person name="Daligault H."/>
            <person name="Lapidus A."/>
            <person name="Zeytun A."/>
            <person name="Nolan M."/>
            <person name="Lucas S."/>
            <person name="Del Rio T.G."/>
            <person name="Tice H."/>
            <person name="Cheng J.F."/>
            <person name="Tapia R."/>
            <person name="Han C."/>
            <person name="Goodwin L."/>
            <person name="Pitluck S."/>
            <person name="Liolios K."/>
            <person name="Pagani I."/>
            <person name="Ivanova N."/>
            <person name="Huntemann M."/>
            <person name="Mavromatis K."/>
            <person name="Mikhailova N."/>
            <person name="Pati A."/>
            <person name="Chen A."/>
            <person name="Palaniappan K."/>
            <person name="Land M."/>
            <person name="Hauser L."/>
            <person name="Brambilla E.M."/>
            <person name="Rohde M."/>
            <person name="Verbarg S."/>
            <person name="Goker M."/>
            <person name="Bristow J."/>
            <person name="Eisen J.A."/>
            <person name="Markowitz V."/>
            <person name="Hugenholtz P."/>
            <person name="Kyrpides N.C."/>
            <person name="Klenk H.P."/>
            <person name="Woyke T."/>
        </authorList>
    </citation>
    <scope>NUCLEOTIDE SEQUENCE [LARGE SCALE GENOMIC DNA]</scope>
    <source>
        <strain evidence="3">ATCC 27775 / DSM 1100 / LMG 10767 / O</strain>
    </source>
</reference>
<reference key="2">
    <citation type="submission" date="2011-04" db="EMBL/GenBank/DDBJ databases">
        <title>Complete sequence of chromosome of Haliscomenobacter hydrossis DSM 1100.</title>
        <authorList>
            <consortium name="US DOE Joint Genome Institute (JGI-PGF)"/>
            <person name="Lucas S."/>
            <person name="Han J."/>
            <person name="Lapidus A."/>
            <person name="Bruce D."/>
            <person name="Goodwin L."/>
            <person name="Pitluck S."/>
            <person name="Peters L."/>
            <person name="Kyrpides N."/>
            <person name="Mavromatis K."/>
            <person name="Ivanova N."/>
            <person name="Ovchinnikova G."/>
            <person name="Pagani I."/>
            <person name="Daligault H."/>
            <person name="Detter J.C."/>
            <person name="Han C."/>
            <person name="Land M."/>
            <person name="Hauser L."/>
            <person name="Markowitz V."/>
            <person name="Cheng J.-F."/>
            <person name="Hugenholtz P."/>
            <person name="Woyke T."/>
            <person name="Wu D."/>
            <person name="Verbarg S."/>
            <person name="Frueling A."/>
            <person name="Brambilla E."/>
            <person name="Klenk H.-P."/>
            <person name="Eisen J.A."/>
        </authorList>
    </citation>
    <scope>NUCLEOTIDE SEQUENCE</scope>
    <source>
        <strain>DSM 1100</strain>
    </source>
</reference>
<feature type="chain" id="PRO_5003310060" description="Outer membrane protein beta-barrel domain-containing protein" evidence="1">
    <location>
        <begin position="24"/>
        <end position="186"/>
    </location>
</feature>
<accession>F4KPT2</accession>
<dbReference type="OrthoDB" id="946745at2"/>
<gene>
    <name evidence="2" type="ordered locus">Halhy_4338</name>
</gene>
<dbReference type="RefSeq" id="WP_013766720.1">
    <property type="nucleotide sequence ID" value="NC_015510.1"/>
</dbReference>
<keyword evidence="3" id="KW-1185">Reference proteome</keyword>
<dbReference type="Proteomes" id="UP000008461">
    <property type="component" value="Chromosome"/>
</dbReference>
<dbReference type="KEGG" id="hhy:Halhy_4338"/>
<protein>
    <recommendedName>
        <fullName evidence="4">Outer membrane protein beta-barrel domain-containing protein</fullName>
    </recommendedName>
</protein>
<evidence type="ECO:0000313" key="3">
    <source>
        <dbReference type="Proteomes" id="UP000008461"/>
    </source>
</evidence>
<name>F4KPT2_HALH1</name>
<evidence type="ECO:0008006" key="4">
    <source>
        <dbReference type="Google" id="ProtNLM"/>
    </source>
</evidence>
<feature type="signal peptide" evidence="1">
    <location>
        <begin position="1"/>
        <end position="23"/>
    </location>
</feature>
<keyword evidence="1" id="KW-0732">Signal</keyword>
<sequence>MKNVSWLCTFGLLLMLSATNLSAQKTLNLGLGYFGETATHPGLVAHLELEKPQSKKVSTIFRGDIGAYVHARNHTGVFMDVHTGLRRYHASGIFTEQYLGLGTLLSFYNGDGVFQRDENGNIRRASAFANLDIMPSVTLGVGYNLSKNSDNANLIYFRPKVFWQLPFNNLALPHLALQVGFIHRIN</sequence>
<proteinExistence type="predicted"/>
<evidence type="ECO:0000256" key="1">
    <source>
        <dbReference type="SAM" id="SignalP"/>
    </source>
</evidence>
<organism evidence="2 3">
    <name type="scientific">Haliscomenobacter hydrossis (strain ATCC 27775 / DSM 1100 / LMG 10767 / O)</name>
    <dbReference type="NCBI Taxonomy" id="760192"/>
    <lineage>
        <taxon>Bacteria</taxon>
        <taxon>Pseudomonadati</taxon>
        <taxon>Bacteroidota</taxon>
        <taxon>Saprospiria</taxon>
        <taxon>Saprospirales</taxon>
        <taxon>Haliscomenobacteraceae</taxon>
        <taxon>Haliscomenobacter</taxon>
    </lineage>
</organism>
<dbReference type="HOGENOM" id="CLU_1445550_0_0_10"/>
<dbReference type="EMBL" id="CP002691">
    <property type="protein sequence ID" value="AEE52182.1"/>
    <property type="molecule type" value="Genomic_DNA"/>
</dbReference>
<evidence type="ECO:0000313" key="2">
    <source>
        <dbReference type="EMBL" id="AEE52182.1"/>
    </source>
</evidence>
<dbReference type="AlphaFoldDB" id="F4KPT2"/>